<feature type="signal peptide" evidence="2">
    <location>
        <begin position="1"/>
        <end position="21"/>
    </location>
</feature>
<evidence type="ECO:0000313" key="4">
    <source>
        <dbReference type="Proteomes" id="UP001218188"/>
    </source>
</evidence>
<feature type="compositionally biased region" description="Basic residues" evidence="1">
    <location>
        <begin position="240"/>
        <end position="252"/>
    </location>
</feature>
<feature type="compositionally biased region" description="Basic and acidic residues" evidence="1">
    <location>
        <begin position="154"/>
        <end position="166"/>
    </location>
</feature>
<dbReference type="AlphaFoldDB" id="A0AAD6X1L0"/>
<accession>A0AAD6X1L0</accession>
<comment type="caution">
    <text evidence="3">The sequence shown here is derived from an EMBL/GenBank/DDBJ whole genome shotgun (WGS) entry which is preliminary data.</text>
</comment>
<evidence type="ECO:0000313" key="3">
    <source>
        <dbReference type="EMBL" id="KAJ7028899.1"/>
    </source>
</evidence>
<keyword evidence="2" id="KW-0732">Signal</keyword>
<protein>
    <submittedName>
        <fullName evidence="3">Uncharacterized protein</fullName>
    </submittedName>
</protein>
<proteinExistence type="predicted"/>
<feature type="compositionally biased region" description="Acidic residues" evidence="1">
    <location>
        <begin position="167"/>
        <end position="176"/>
    </location>
</feature>
<dbReference type="EMBL" id="JARJCM010000107">
    <property type="protein sequence ID" value="KAJ7028899.1"/>
    <property type="molecule type" value="Genomic_DNA"/>
</dbReference>
<reference evidence="3" key="1">
    <citation type="submission" date="2023-03" db="EMBL/GenBank/DDBJ databases">
        <title>Massive genome expansion in bonnet fungi (Mycena s.s.) driven by repeated elements and novel gene families across ecological guilds.</title>
        <authorList>
            <consortium name="Lawrence Berkeley National Laboratory"/>
            <person name="Harder C.B."/>
            <person name="Miyauchi S."/>
            <person name="Viragh M."/>
            <person name="Kuo A."/>
            <person name="Thoen E."/>
            <person name="Andreopoulos B."/>
            <person name="Lu D."/>
            <person name="Skrede I."/>
            <person name="Drula E."/>
            <person name="Henrissat B."/>
            <person name="Morin E."/>
            <person name="Kohler A."/>
            <person name="Barry K."/>
            <person name="LaButti K."/>
            <person name="Morin E."/>
            <person name="Salamov A."/>
            <person name="Lipzen A."/>
            <person name="Mereny Z."/>
            <person name="Hegedus B."/>
            <person name="Baldrian P."/>
            <person name="Stursova M."/>
            <person name="Weitz H."/>
            <person name="Taylor A."/>
            <person name="Grigoriev I.V."/>
            <person name="Nagy L.G."/>
            <person name="Martin F."/>
            <person name="Kauserud H."/>
        </authorList>
    </citation>
    <scope>NUCLEOTIDE SEQUENCE</scope>
    <source>
        <strain evidence="3">CBHHK200</strain>
    </source>
</reference>
<name>A0AAD6X1L0_9AGAR</name>
<organism evidence="3 4">
    <name type="scientific">Mycena alexandri</name>
    <dbReference type="NCBI Taxonomy" id="1745969"/>
    <lineage>
        <taxon>Eukaryota</taxon>
        <taxon>Fungi</taxon>
        <taxon>Dikarya</taxon>
        <taxon>Basidiomycota</taxon>
        <taxon>Agaricomycotina</taxon>
        <taxon>Agaricomycetes</taxon>
        <taxon>Agaricomycetidae</taxon>
        <taxon>Agaricales</taxon>
        <taxon>Marasmiineae</taxon>
        <taxon>Mycenaceae</taxon>
        <taxon>Mycena</taxon>
    </lineage>
</organism>
<sequence>MAPPAGISEVLFLFFLFFVAASGPAGRYSNRERIVMRRRVAGSGGWTTWVEMYCLCSLTFPNTNGRPANATTRMIKRGTVRLGAAHFGWTGSTATRPVMRASKRQTTPPPGDGPEVLNRRSALRCVSAPVSESPREQRIHSPSRRLAQTAEGEAETRTRTGAREEEERREEEEEETAKESALGRTARDQKKRERVRTATASRLALHHIAHRGAMWHAHRGGQGAARDRHSLYTGPTTTRSHAHGAHGQHPRRTPAAPLQTHWRRRPACMPERPRIQRMRWPSTA</sequence>
<feature type="region of interest" description="Disordered" evidence="1">
    <location>
        <begin position="216"/>
        <end position="284"/>
    </location>
</feature>
<keyword evidence="4" id="KW-1185">Reference proteome</keyword>
<dbReference type="Proteomes" id="UP001218188">
    <property type="component" value="Unassembled WGS sequence"/>
</dbReference>
<gene>
    <name evidence="3" type="ORF">C8F04DRAFT_1188173</name>
</gene>
<evidence type="ECO:0000256" key="1">
    <source>
        <dbReference type="SAM" id="MobiDB-lite"/>
    </source>
</evidence>
<evidence type="ECO:0000256" key="2">
    <source>
        <dbReference type="SAM" id="SignalP"/>
    </source>
</evidence>
<feature type="chain" id="PRO_5041953312" evidence="2">
    <location>
        <begin position="22"/>
        <end position="284"/>
    </location>
</feature>
<feature type="region of interest" description="Disordered" evidence="1">
    <location>
        <begin position="94"/>
        <end position="198"/>
    </location>
</feature>